<dbReference type="SUPFAM" id="SSF52172">
    <property type="entry name" value="CheY-like"/>
    <property type="match status" value="1"/>
</dbReference>
<dbReference type="PROSITE" id="PS50110">
    <property type="entry name" value="RESPONSE_REGULATORY"/>
    <property type="match status" value="1"/>
</dbReference>
<evidence type="ECO:0000259" key="2">
    <source>
        <dbReference type="PROSITE" id="PS50110"/>
    </source>
</evidence>
<evidence type="ECO:0000256" key="1">
    <source>
        <dbReference type="PROSITE-ProRule" id="PRU00169"/>
    </source>
</evidence>
<organism evidence="4 5">
    <name type="scientific">Hymenobacter metallilatus</name>
    <dbReference type="NCBI Taxonomy" id="2493666"/>
    <lineage>
        <taxon>Bacteria</taxon>
        <taxon>Pseudomonadati</taxon>
        <taxon>Bacteroidota</taxon>
        <taxon>Cytophagia</taxon>
        <taxon>Cytophagales</taxon>
        <taxon>Hymenobacteraceae</taxon>
        <taxon>Hymenobacter</taxon>
    </lineage>
</organism>
<feature type="modified residue" description="4-aspartylphosphate" evidence="1">
    <location>
        <position position="73"/>
    </location>
</feature>
<evidence type="ECO:0000313" key="4">
    <source>
        <dbReference type="EMBL" id="RSK32469.1"/>
    </source>
</evidence>
<keyword evidence="1" id="KW-0597">Phosphoprotein</keyword>
<evidence type="ECO:0000313" key="5">
    <source>
        <dbReference type="Proteomes" id="UP000280066"/>
    </source>
</evidence>
<dbReference type="SMART" id="SM00850">
    <property type="entry name" value="LytTR"/>
    <property type="match status" value="1"/>
</dbReference>
<dbReference type="InterPro" id="IPR046947">
    <property type="entry name" value="LytR-like"/>
</dbReference>
<proteinExistence type="predicted"/>
<dbReference type="AlphaFoldDB" id="A0A428JIJ8"/>
<dbReference type="SMART" id="SM00448">
    <property type="entry name" value="REC"/>
    <property type="match status" value="1"/>
</dbReference>
<name>A0A428JIJ8_9BACT</name>
<dbReference type="Gene3D" id="2.40.50.1020">
    <property type="entry name" value="LytTr DNA-binding domain"/>
    <property type="match status" value="1"/>
</dbReference>
<dbReference type="InterPro" id="IPR011006">
    <property type="entry name" value="CheY-like_superfamily"/>
</dbReference>
<dbReference type="Pfam" id="PF04397">
    <property type="entry name" value="LytTR"/>
    <property type="match status" value="1"/>
</dbReference>
<dbReference type="Proteomes" id="UP000280066">
    <property type="component" value="Unassembled WGS sequence"/>
</dbReference>
<gene>
    <name evidence="4" type="ORF">EI290_12120</name>
</gene>
<reference evidence="4 5" key="1">
    <citation type="submission" date="2018-12" db="EMBL/GenBank/DDBJ databases">
        <authorList>
            <person name="Feng G."/>
            <person name="Zhu H."/>
        </authorList>
    </citation>
    <scope>NUCLEOTIDE SEQUENCE [LARGE SCALE GENOMIC DNA]</scope>
    <source>
        <strain evidence="4 5">9PBR-2</strain>
    </source>
</reference>
<protein>
    <submittedName>
        <fullName evidence="4">DNA-binding response regulator</fullName>
    </submittedName>
</protein>
<sequence length="251" mass="27793">MFIFAAMPVASLSGSGAVPAPLTCAVVDDELLPRLAVVKALRQHPGLRCVGQFESLEALKETLELLPDVLLLDIGIGQANGLEYFKALPEPPLTVFITSHPEFAVESFEAAAFDYIVKPLTDERFARVAARLLDHQLLRHKAALYELHVGAEFISIREGHRTSRVLVQDIVYLEALDNYTRIHTAQRRYLTLANLRDLCEQLPAARFLRIHRTYAVAVAKVSQLAGSSVVVDGWELPVGRTYRAQVAEALL</sequence>
<accession>A0A428JIJ8</accession>
<dbReference type="Gene3D" id="3.40.50.2300">
    <property type="match status" value="1"/>
</dbReference>
<feature type="domain" description="Response regulatory" evidence="2">
    <location>
        <begin position="23"/>
        <end position="133"/>
    </location>
</feature>
<dbReference type="Pfam" id="PF00072">
    <property type="entry name" value="Response_reg"/>
    <property type="match status" value="1"/>
</dbReference>
<dbReference type="OrthoDB" id="1646880at2"/>
<dbReference type="InterPro" id="IPR007492">
    <property type="entry name" value="LytTR_DNA-bd_dom"/>
</dbReference>
<dbReference type="PANTHER" id="PTHR37299">
    <property type="entry name" value="TRANSCRIPTIONAL REGULATOR-RELATED"/>
    <property type="match status" value="1"/>
</dbReference>
<dbReference type="PANTHER" id="PTHR37299:SF1">
    <property type="entry name" value="STAGE 0 SPORULATION PROTEIN A HOMOLOG"/>
    <property type="match status" value="1"/>
</dbReference>
<feature type="domain" description="HTH LytTR-type" evidence="3">
    <location>
        <begin position="154"/>
        <end position="251"/>
    </location>
</feature>
<evidence type="ECO:0000259" key="3">
    <source>
        <dbReference type="PROSITE" id="PS50930"/>
    </source>
</evidence>
<keyword evidence="5" id="KW-1185">Reference proteome</keyword>
<keyword evidence="4" id="KW-0238">DNA-binding</keyword>
<dbReference type="GO" id="GO:0003677">
    <property type="term" value="F:DNA binding"/>
    <property type="evidence" value="ECO:0007669"/>
    <property type="project" value="UniProtKB-KW"/>
</dbReference>
<dbReference type="InterPro" id="IPR001789">
    <property type="entry name" value="Sig_transdc_resp-reg_receiver"/>
</dbReference>
<dbReference type="PROSITE" id="PS50930">
    <property type="entry name" value="HTH_LYTTR"/>
    <property type="match status" value="1"/>
</dbReference>
<dbReference type="GO" id="GO:0000156">
    <property type="term" value="F:phosphorelay response regulator activity"/>
    <property type="evidence" value="ECO:0007669"/>
    <property type="project" value="InterPro"/>
</dbReference>
<comment type="caution">
    <text evidence="4">The sequence shown here is derived from an EMBL/GenBank/DDBJ whole genome shotgun (WGS) entry which is preliminary data.</text>
</comment>
<dbReference type="EMBL" id="RWIS01000007">
    <property type="protein sequence ID" value="RSK32469.1"/>
    <property type="molecule type" value="Genomic_DNA"/>
</dbReference>